<evidence type="ECO:0000313" key="6">
    <source>
        <dbReference type="Proteomes" id="UP000235965"/>
    </source>
</evidence>
<keyword evidence="3" id="KW-0235">DNA replication</keyword>
<protein>
    <recommendedName>
        <fullName evidence="2">Sister chromatid cohesion protein DCC1</fullName>
    </recommendedName>
</protein>
<dbReference type="Pfam" id="PF09724">
    <property type="entry name" value="Dcc1"/>
    <property type="match status" value="2"/>
</dbReference>
<evidence type="ECO:0000313" key="5">
    <source>
        <dbReference type="EMBL" id="PNF17561.1"/>
    </source>
</evidence>
<dbReference type="GO" id="GO:0000775">
    <property type="term" value="C:chromosome, centromeric region"/>
    <property type="evidence" value="ECO:0007669"/>
    <property type="project" value="TreeGrafter"/>
</dbReference>
<proteinExistence type="inferred from homology"/>
<dbReference type="GO" id="GO:0031390">
    <property type="term" value="C:Ctf18 RFC-like complex"/>
    <property type="evidence" value="ECO:0007669"/>
    <property type="project" value="InterPro"/>
</dbReference>
<dbReference type="GO" id="GO:0034088">
    <property type="term" value="P:maintenance of mitotic sister chromatid cohesion"/>
    <property type="evidence" value="ECO:0007669"/>
    <property type="project" value="TreeGrafter"/>
</dbReference>
<dbReference type="OrthoDB" id="5199543at2759"/>
<dbReference type="GO" id="GO:0006260">
    <property type="term" value="P:DNA replication"/>
    <property type="evidence" value="ECO:0007669"/>
    <property type="project" value="UniProtKB-KW"/>
</dbReference>
<name>A0A2J7PMK2_9NEOP</name>
<dbReference type="Proteomes" id="UP000235965">
    <property type="component" value="Unassembled WGS sequence"/>
</dbReference>
<dbReference type="PANTHER" id="PTHR13395">
    <property type="entry name" value="SISTER CHROMATID COHESION PROTEIN DCC1-RELATED"/>
    <property type="match status" value="1"/>
</dbReference>
<organism evidence="5 6">
    <name type="scientific">Cryptotermes secundus</name>
    <dbReference type="NCBI Taxonomy" id="105785"/>
    <lineage>
        <taxon>Eukaryota</taxon>
        <taxon>Metazoa</taxon>
        <taxon>Ecdysozoa</taxon>
        <taxon>Arthropoda</taxon>
        <taxon>Hexapoda</taxon>
        <taxon>Insecta</taxon>
        <taxon>Pterygota</taxon>
        <taxon>Neoptera</taxon>
        <taxon>Polyneoptera</taxon>
        <taxon>Dictyoptera</taxon>
        <taxon>Blattodea</taxon>
        <taxon>Blattoidea</taxon>
        <taxon>Termitoidae</taxon>
        <taxon>Kalotermitidae</taxon>
        <taxon>Cryptotermitinae</taxon>
        <taxon>Cryptotermes</taxon>
    </lineage>
</organism>
<dbReference type="AlphaFoldDB" id="A0A2J7PMK2"/>
<accession>A0A2J7PMK2</accession>
<evidence type="ECO:0000256" key="2">
    <source>
        <dbReference type="ARBA" id="ARBA00017682"/>
    </source>
</evidence>
<keyword evidence="6" id="KW-1185">Reference proteome</keyword>
<keyword evidence="4" id="KW-0175">Coiled coil</keyword>
<evidence type="ECO:0000256" key="4">
    <source>
        <dbReference type="SAM" id="Coils"/>
    </source>
</evidence>
<evidence type="ECO:0000256" key="1">
    <source>
        <dbReference type="ARBA" id="ARBA00007017"/>
    </source>
</evidence>
<dbReference type="InterPro" id="IPR019128">
    <property type="entry name" value="Dcc1"/>
</dbReference>
<dbReference type="EMBL" id="NEVH01023984">
    <property type="protein sequence ID" value="PNF17561.1"/>
    <property type="molecule type" value="Genomic_DNA"/>
</dbReference>
<comment type="similarity">
    <text evidence="1">Belongs to the DCC1 family.</text>
</comment>
<dbReference type="GO" id="GO:0000785">
    <property type="term" value="C:chromatin"/>
    <property type="evidence" value="ECO:0007669"/>
    <property type="project" value="TreeGrafter"/>
</dbReference>
<feature type="coiled-coil region" evidence="4">
    <location>
        <begin position="109"/>
        <end position="139"/>
    </location>
</feature>
<gene>
    <name evidence="5" type="primary">dscc1_2</name>
    <name evidence="5" type="ORF">B7P43_G15558</name>
</gene>
<reference evidence="5 6" key="1">
    <citation type="submission" date="2017-12" db="EMBL/GenBank/DDBJ databases">
        <title>Hemimetabolous genomes reveal molecular basis of termite eusociality.</title>
        <authorList>
            <person name="Harrison M.C."/>
            <person name="Jongepier E."/>
            <person name="Robertson H.M."/>
            <person name="Arning N."/>
            <person name="Bitard-Feildel T."/>
            <person name="Chao H."/>
            <person name="Childers C.P."/>
            <person name="Dinh H."/>
            <person name="Doddapaneni H."/>
            <person name="Dugan S."/>
            <person name="Gowin J."/>
            <person name="Greiner C."/>
            <person name="Han Y."/>
            <person name="Hu H."/>
            <person name="Hughes D.S.T."/>
            <person name="Huylmans A.-K."/>
            <person name="Kemena C."/>
            <person name="Kremer L.P.M."/>
            <person name="Lee S.L."/>
            <person name="Lopez-Ezquerra A."/>
            <person name="Mallet L."/>
            <person name="Monroy-Kuhn J.M."/>
            <person name="Moser A."/>
            <person name="Murali S.C."/>
            <person name="Muzny D.M."/>
            <person name="Otani S."/>
            <person name="Piulachs M.-D."/>
            <person name="Poelchau M."/>
            <person name="Qu J."/>
            <person name="Schaub F."/>
            <person name="Wada-Katsumata A."/>
            <person name="Worley K.C."/>
            <person name="Xie Q."/>
            <person name="Ylla G."/>
            <person name="Poulsen M."/>
            <person name="Gibbs R.A."/>
            <person name="Schal C."/>
            <person name="Richards S."/>
            <person name="Belles X."/>
            <person name="Korb J."/>
            <person name="Bornberg-Bauer E."/>
        </authorList>
    </citation>
    <scope>NUCLEOTIDE SEQUENCE [LARGE SCALE GENOMIC DNA]</scope>
    <source>
        <tissue evidence="5">Whole body</tissue>
    </source>
</reference>
<dbReference type="PANTHER" id="PTHR13395:SF6">
    <property type="entry name" value="SISTER CHROMATID COHESION PROTEIN DCC1"/>
    <property type="match status" value="1"/>
</dbReference>
<comment type="caution">
    <text evidence="5">The sequence shown here is derived from an EMBL/GenBank/DDBJ whole genome shotgun (WGS) entry which is preliminary data.</text>
</comment>
<sequence>MAGISSYCRTVEDVQTVIQHAKLFEGDLQPLSQVLSFVPRTEAQGKYRFLELDPTLLSNLQRGQSLVFRGTRGENAVLCTHNRTYDVKEAETSNSLLLVPDLRWPAQNVDEAGRMLEEKQDLLENVQASEEELRTELKENLACCINGAWRFLEHEYHFRVLSYILNFVDENSWPIDKINKTETLQSLAALVPMDVLEQCFSWYAEETVTVDKDGETLYRLLEERICRFLAEVLLRQAGKFNLKDFLSSWQQSVPEGMQTTEKYLEGIALMDKNSKPEVIWYFPETDLPEDISERIRILFQTRDKWTLDEIRPYIQRLATEKLNVNALLTKHARASSVSGVRYYSAKHAK</sequence>
<evidence type="ECO:0000256" key="3">
    <source>
        <dbReference type="ARBA" id="ARBA00022705"/>
    </source>
</evidence>